<reference evidence="2" key="1">
    <citation type="submission" date="2019-09" db="EMBL/GenBank/DDBJ databases">
        <title>Characterisation of the sponge microbiome using genome-centric metagenomics.</title>
        <authorList>
            <person name="Engelberts J.P."/>
            <person name="Robbins S.J."/>
            <person name="De Goeij J.M."/>
            <person name="Aranda M."/>
            <person name="Bell S.C."/>
            <person name="Webster N.S."/>
        </authorList>
    </citation>
    <scope>NUCLEOTIDE SEQUENCE</scope>
    <source>
        <strain evidence="2">SB0664_bin_27</strain>
    </source>
</reference>
<protein>
    <recommendedName>
        <fullName evidence="1">Amidase domain-containing protein</fullName>
    </recommendedName>
</protein>
<gene>
    <name evidence="2" type="ORF">F4Y42_09795</name>
</gene>
<feature type="domain" description="Amidase" evidence="1">
    <location>
        <begin position="50"/>
        <end position="200"/>
    </location>
</feature>
<dbReference type="AlphaFoldDB" id="A0A6B0YUR8"/>
<dbReference type="Gene3D" id="3.90.1300.10">
    <property type="entry name" value="Amidase signature (AS) domain"/>
    <property type="match status" value="1"/>
</dbReference>
<name>A0A6B0YUR8_9CHLR</name>
<dbReference type="SUPFAM" id="SSF75304">
    <property type="entry name" value="Amidase signature (AS) enzymes"/>
    <property type="match status" value="1"/>
</dbReference>
<dbReference type="PANTHER" id="PTHR43372:SF4">
    <property type="entry name" value="FATTY-ACID AMIDE HYDROLASE 2"/>
    <property type="match status" value="1"/>
</dbReference>
<dbReference type="Pfam" id="PF01425">
    <property type="entry name" value="Amidase"/>
    <property type="match status" value="1"/>
</dbReference>
<sequence>MHCRRSVLNVRESVESALKRNAKVTPPELFQTPATELTAAIRAKELSPVELTEAFLARIEAVNPAINAFLAFDADLALDAARAAESAVMQGEELGPLHGLPVPIKDLEPSEGLRHTSGTILQKDQIAGFDGIITDRVKAAGGIIIGKTNTPHLGHKDMCDNLLGEPGRNPWNTERTPGGSSGGAGAALAAGLGPHAHRTDQSLIQLARYRQI</sequence>
<dbReference type="GO" id="GO:0012505">
    <property type="term" value="C:endomembrane system"/>
    <property type="evidence" value="ECO:0007669"/>
    <property type="project" value="TreeGrafter"/>
</dbReference>
<accession>A0A6B0YUR8</accession>
<dbReference type="InterPro" id="IPR023631">
    <property type="entry name" value="Amidase_dom"/>
</dbReference>
<dbReference type="PANTHER" id="PTHR43372">
    <property type="entry name" value="FATTY-ACID AMIDE HYDROLASE"/>
    <property type="match status" value="1"/>
</dbReference>
<evidence type="ECO:0000259" key="1">
    <source>
        <dbReference type="Pfam" id="PF01425"/>
    </source>
</evidence>
<proteinExistence type="predicted"/>
<organism evidence="2">
    <name type="scientific">Caldilineaceae bacterium SB0664_bin_27</name>
    <dbReference type="NCBI Taxonomy" id="2605260"/>
    <lineage>
        <taxon>Bacteria</taxon>
        <taxon>Bacillati</taxon>
        <taxon>Chloroflexota</taxon>
        <taxon>Caldilineae</taxon>
        <taxon>Caldilineales</taxon>
        <taxon>Caldilineaceae</taxon>
    </lineage>
</organism>
<comment type="caution">
    <text evidence="2">The sequence shown here is derived from an EMBL/GenBank/DDBJ whole genome shotgun (WGS) entry which is preliminary data.</text>
</comment>
<dbReference type="EMBL" id="VXRG01000083">
    <property type="protein sequence ID" value="MXY93729.1"/>
    <property type="molecule type" value="Genomic_DNA"/>
</dbReference>
<evidence type="ECO:0000313" key="2">
    <source>
        <dbReference type="EMBL" id="MXY93729.1"/>
    </source>
</evidence>
<dbReference type="InterPro" id="IPR052739">
    <property type="entry name" value="FAAH2"/>
</dbReference>
<dbReference type="InterPro" id="IPR036928">
    <property type="entry name" value="AS_sf"/>
</dbReference>